<keyword evidence="3" id="KW-1185">Reference proteome</keyword>
<evidence type="ECO:0000313" key="3">
    <source>
        <dbReference type="Proteomes" id="UP000494163"/>
    </source>
</evidence>
<reference evidence="2 3" key="1">
    <citation type="submission" date="2015-08" db="EMBL/GenBank/DDBJ databases">
        <title>Ancestral chromatin configuration constrains chromatin evolution on differentiating sex chromosomes in Drosophila.</title>
        <authorList>
            <person name="Zhou Q."/>
            <person name="Bachtrog D."/>
        </authorList>
    </citation>
    <scope>NUCLEOTIDE SEQUENCE [LARGE SCALE GENOMIC DNA]</scope>
    <source>
        <tissue evidence="2">Whole larvae</tissue>
    </source>
</reference>
<dbReference type="STRING" id="30019.A0A0M4EDV7"/>
<dbReference type="EMBL" id="CP012523">
    <property type="protein sequence ID" value="ALC38155.1"/>
    <property type="molecule type" value="Genomic_DNA"/>
</dbReference>
<dbReference type="OrthoDB" id="7855357at2759"/>
<dbReference type="OMA" id="YYEDPCG"/>
<evidence type="ECO:0000313" key="2">
    <source>
        <dbReference type="EMBL" id="ALC38155.1"/>
    </source>
</evidence>
<proteinExistence type="predicted"/>
<dbReference type="AlphaFoldDB" id="A0A0M4EDV7"/>
<evidence type="ECO:0000313" key="1">
    <source>
        <dbReference type="EMBL" id="ALC38076.1"/>
    </source>
</evidence>
<sequence>MRYYEDPYRCHARHHHFRPNIEVDVFPGWGGSYYSPAFARPEVVVVSPATNYVQTSQVIVQPQPYPAPAAYYQQQTTYQYQQQYQQYNNPPYPRW</sequence>
<protein>
    <submittedName>
        <fullName evidence="1">CG15422</fullName>
    </submittedName>
    <submittedName>
        <fullName evidence="2">Maker403</fullName>
    </submittedName>
</protein>
<dbReference type="EMBL" id="CP012523">
    <property type="protein sequence ID" value="ALC38076.1"/>
    <property type="molecule type" value="Genomic_DNA"/>
</dbReference>
<organism evidence="2 3">
    <name type="scientific">Drosophila busckii</name>
    <name type="common">Fruit fly</name>
    <dbReference type="NCBI Taxonomy" id="30019"/>
    <lineage>
        <taxon>Eukaryota</taxon>
        <taxon>Metazoa</taxon>
        <taxon>Ecdysozoa</taxon>
        <taxon>Arthropoda</taxon>
        <taxon>Hexapoda</taxon>
        <taxon>Insecta</taxon>
        <taxon>Pterygota</taxon>
        <taxon>Neoptera</taxon>
        <taxon>Endopterygota</taxon>
        <taxon>Diptera</taxon>
        <taxon>Brachycera</taxon>
        <taxon>Muscomorpha</taxon>
        <taxon>Ephydroidea</taxon>
        <taxon>Drosophilidae</taxon>
        <taxon>Drosophila</taxon>
    </lineage>
</organism>
<accession>A0A0M4EDV7</accession>
<dbReference type="Proteomes" id="UP000494163">
    <property type="component" value="Chromosome 2L"/>
</dbReference>
<gene>
    <name evidence="1" type="ORF">Dbus_chr2Lg161</name>
    <name evidence="2" type="ORF">Dbus_chr2Lg240</name>
</gene>
<name>A0A0M4EDV7_DROBS</name>